<evidence type="ECO:0000313" key="2">
    <source>
        <dbReference type="Proteomes" id="UP000447434"/>
    </source>
</evidence>
<name>A0A6A4Q6D1_LUPAL</name>
<sequence>MLLNIFVGCNKSCGKASRRMLDGMVYKTHTLLSLGRVEVLGLIPQLNKLFPGFELVIS</sequence>
<comment type="caution">
    <text evidence="1">The sequence shown here is derived from an EMBL/GenBank/DDBJ whole genome shotgun (WGS) entry which is preliminary data.</text>
</comment>
<gene>
    <name evidence="1" type="ORF">Lalb_Chr08g0246861</name>
</gene>
<reference evidence="2" key="1">
    <citation type="journal article" date="2020" name="Nat. Commun.">
        <title>Genome sequence of the cluster root forming white lupin.</title>
        <authorList>
            <person name="Hufnagel B."/>
            <person name="Marques A."/>
            <person name="Soriano A."/>
            <person name="Marques L."/>
            <person name="Divol F."/>
            <person name="Doumas P."/>
            <person name="Sallet E."/>
            <person name="Mancinotti D."/>
            <person name="Carrere S."/>
            <person name="Marande W."/>
            <person name="Arribat S."/>
            <person name="Keller J."/>
            <person name="Huneau C."/>
            <person name="Blein T."/>
            <person name="Aime D."/>
            <person name="Laguerre M."/>
            <person name="Taylor J."/>
            <person name="Schubert V."/>
            <person name="Nelson M."/>
            <person name="Geu-Flores F."/>
            <person name="Crespi M."/>
            <person name="Gallardo-Guerrero K."/>
            <person name="Delaux P.-M."/>
            <person name="Salse J."/>
            <person name="Berges H."/>
            <person name="Guyot R."/>
            <person name="Gouzy J."/>
            <person name="Peret B."/>
        </authorList>
    </citation>
    <scope>NUCLEOTIDE SEQUENCE [LARGE SCALE GENOMIC DNA]</scope>
    <source>
        <strain evidence="2">cv. Amiga</strain>
    </source>
</reference>
<protein>
    <submittedName>
        <fullName evidence="1">Uncharacterized protein</fullName>
    </submittedName>
</protein>
<dbReference type="Proteomes" id="UP000447434">
    <property type="component" value="Chromosome 8"/>
</dbReference>
<dbReference type="EMBL" id="WOCE01000008">
    <property type="protein sequence ID" value="KAE9609507.1"/>
    <property type="molecule type" value="Genomic_DNA"/>
</dbReference>
<proteinExistence type="predicted"/>
<accession>A0A6A4Q6D1</accession>
<evidence type="ECO:0000313" key="1">
    <source>
        <dbReference type="EMBL" id="KAE9609507.1"/>
    </source>
</evidence>
<dbReference type="AlphaFoldDB" id="A0A6A4Q6D1"/>
<keyword evidence="2" id="KW-1185">Reference proteome</keyword>
<organism evidence="1 2">
    <name type="scientific">Lupinus albus</name>
    <name type="common">White lupine</name>
    <name type="synonym">Lupinus termis</name>
    <dbReference type="NCBI Taxonomy" id="3870"/>
    <lineage>
        <taxon>Eukaryota</taxon>
        <taxon>Viridiplantae</taxon>
        <taxon>Streptophyta</taxon>
        <taxon>Embryophyta</taxon>
        <taxon>Tracheophyta</taxon>
        <taxon>Spermatophyta</taxon>
        <taxon>Magnoliopsida</taxon>
        <taxon>eudicotyledons</taxon>
        <taxon>Gunneridae</taxon>
        <taxon>Pentapetalae</taxon>
        <taxon>rosids</taxon>
        <taxon>fabids</taxon>
        <taxon>Fabales</taxon>
        <taxon>Fabaceae</taxon>
        <taxon>Papilionoideae</taxon>
        <taxon>50 kb inversion clade</taxon>
        <taxon>genistoids sensu lato</taxon>
        <taxon>core genistoids</taxon>
        <taxon>Genisteae</taxon>
        <taxon>Lupinus</taxon>
    </lineage>
</organism>